<organism evidence="5 6">
    <name type="scientific">Candidatus Pristimantibacillus lignocellulolyticus</name>
    <dbReference type="NCBI Taxonomy" id="2994561"/>
    <lineage>
        <taxon>Bacteria</taxon>
        <taxon>Bacillati</taxon>
        <taxon>Bacillota</taxon>
        <taxon>Bacilli</taxon>
        <taxon>Bacillales</taxon>
        <taxon>Paenibacillaceae</taxon>
        <taxon>Candidatus Pristimantibacillus</taxon>
    </lineage>
</organism>
<comment type="catalytic activity">
    <reaction evidence="3">
        <text>3',5'-cyclic UMP + H2O = UMP + H(+)</text>
        <dbReference type="Rhea" id="RHEA:70575"/>
        <dbReference type="ChEBI" id="CHEBI:15377"/>
        <dbReference type="ChEBI" id="CHEBI:15378"/>
        <dbReference type="ChEBI" id="CHEBI:57865"/>
        <dbReference type="ChEBI" id="CHEBI:184387"/>
    </reaction>
    <physiologicalReaction direction="left-to-right" evidence="3">
        <dbReference type="Rhea" id="RHEA:70576"/>
    </physiologicalReaction>
</comment>
<evidence type="ECO:0000256" key="2">
    <source>
        <dbReference type="ARBA" id="ARBA00034301"/>
    </source>
</evidence>
<dbReference type="KEGG" id="plig:NAG76_00020"/>
<evidence type="ECO:0000259" key="4">
    <source>
        <dbReference type="Pfam" id="PF12706"/>
    </source>
</evidence>
<evidence type="ECO:0000313" key="5">
    <source>
        <dbReference type="EMBL" id="URN94681.1"/>
    </source>
</evidence>
<evidence type="ECO:0000313" key="6">
    <source>
        <dbReference type="Proteomes" id="UP001056756"/>
    </source>
</evidence>
<dbReference type="InterPro" id="IPR036866">
    <property type="entry name" value="RibonucZ/Hydroxyglut_hydro"/>
</dbReference>
<sequence length="270" mass="31220">MKIQFLGTAAFEGIPAMFCHCELCAKAKLNRGKDIRTRTSVMIDTDLKVDFPPDTYMHMLREQLDLDKLHNIIFTHSHSDHLYAEDLLTRVPGYSKYYDHRIALFGNDKVLSILNKYLSTVEQDSFTLTKFLPFETYQVGEARVTPLLATHDPQEDCFILYIEKSNKVLLYGHDSGDFPDATWEWLQGKGFDIVILECTMGYDSYRKTHMNIIAVKETKQRMEFEGMLQPDCHVIVTHFSHNGRALHSDLEREFAEDHIIVAYDGMVIEV</sequence>
<comment type="catalytic activity">
    <reaction evidence="1">
        <text>3',5'-cyclic CMP + H2O = CMP + H(+)</text>
        <dbReference type="Rhea" id="RHEA:72675"/>
        <dbReference type="ChEBI" id="CHEBI:15377"/>
        <dbReference type="ChEBI" id="CHEBI:15378"/>
        <dbReference type="ChEBI" id="CHEBI:58003"/>
        <dbReference type="ChEBI" id="CHEBI:60377"/>
    </reaction>
    <physiologicalReaction direction="left-to-right" evidence="1">
        <dbReference type="Rhea" id="RHEA:72676"/>
    </physiologicalReaction>
</comment>
<gene>
    <name evidence="5" type="ORF">NAG76_00020</name>
</gene>
<name>A0A9J6ZFY8_9BACL</name>
<feature type="domain" description="Metallo-beta-lactamase" evidence="4">
    <location>
        <begin position="62"/>
        <end position="219"/>
    </location>
</feature>
<dbReference type="PANTHER" id="PTHR42663:SF6">
    <property type="entry name" value="HYDROLASE C777.06C-RELATED"/>
    <property type="match status" value="1"/>
</dbReference>
<dbReference type="Proteomes" id="UP001056756">
    <property type="component" value="Chromosome"/>
</dbReference>
<protein>
    <submittedName>
        <fullName evidence="5">MBL fold metallo-hydrolase</fullName>
    </submittedName>
</protein>
<evidence type="ECO:0000256" key="3">
    <source>
        <dbReference type="ARBA" id="ARBA00048505"/>
    </source>
</evidence>
<proteinExistence type="predicted"/>
<dbReference type="SUPFAM" id="SSF56281">
    <property type="entry name" value="Metallo-hydrolase/oxidoreductase"/>
    <property type="match status" value="1"/>
</dbReference>
<comment type="function">
    <text evidence="2">Counteracts the endogenous Pycsar antiviral defense system. Phosphodiesterase that enables metal-dependent hydrolysis of host cyclic nucleotide Pycsar defense signals such as cCMP and cUMP.</text>
</comment>
<reference evidence="5" key="1">
    <citation type="submission" date="2022-05" db="EMBL/GenBank/DDBJ databases">
        <title>Novel bacterial taxa in a minimal lignocellulolytic consortium and its capacity to transform plastics disclosed by genome-resolved metagenomics.</title>
        <authorList>
            <person name="Rodriguez C.A.D."/>
            <person name="Diaz-Garcia L."/>
            <person name="Herrera K."/>
            <person name="Tarazona N.A."/>
            <person name="Sproer C."/>
            <person name="Overmann J."/>
            <person name="Jimenez D.J."/>
        </authorList>
    </citation>
    <scope>NUCLEOTIDE SEQUENCE</scope>
    <source>
        <strain evidence="5">MAG5</strain>
    </source>
</reference>
<evidence type="ECO:0000256" key="1">
    <source>
        <dbReference type="ARBA" id="ARBA00034221"/>
    </source>
</evidence>
<dbReference type="EMBL" id="CP097899">
    <property type="protein sequence ID" value="URN94681.1"/>
    <property type="molecule type" value="Genomic_DNA"/>
</dbReference>
<accession>A0A9J6ZFY8</accession>
<dbReference type="Gene3D" id="3.60.15.10">
    <property type="entry name" value="Ribonuclease Z/Hydroxyacylglutathione hydrolase-like"/>
    <property type="match status" value="1"/>
</dbReference>
<dbReference type="PANTHER" id="PTHR42663">
    <property type="entry name" value="HYDROLASE C777.06C-RELATED-RELATED"/>
    <property type="match status" value="1"/>
</dbReference>
<dbReference type="Pfam" id="PF12706">
    <property type="entry name" value="Lactamase_B_2"/>
    <property type="match status" value="1"/>
</dbReference>
<dbReference type="InterPro" id="IPR001279">
    <property type="entry name" value="Metallo-B-lactamas"/>
</dbReference>
<dbReference type="AlphaFoldDB" id="A0A9J6ZFY8"/>